<evidence type="ECO:0000313" key="3">
    <source>
        <dbReference type="EMBL" id="KGF52972.1"/>
    </source>
</evidence>
<dbReference type="RefSeq" id="WP_036854273.1">
    <property type="nucleotide sequence ID" value="NZ_JRNU01000005.1"/>
</dbReference>
<sequence length="259" mass="28636">MVKRYVEGLPKRAIVIGASSGIGLAVARLLLRDGWKVGVAARRKAPLEALKKEWEEQVEWAVIDVTMQQSPHLLRTLITALGGVDLFFYASGIGEQSPILLPEIELPTVQTNALGFTRMVGEAFRYFLEQGKGHIAVVSSIAGVRGLGASPSYSASKAFQNVYLEALEQKARNSKKSILITDIRPGFVATPLLKGNSYPHLLPVDKAAKDILKAIYKRKHVAYIDGFWHVVALAMRCVPRVLWRRLSLGRHRAEKGEEN</sequence>
<dbReference type="PRINTS" id="PR00081">
    <property type="entry name" value="GDHRDH"/>
</dbReference>
<dbReference type="OrthoDB" id="822355at2"/>
<accession>A0A096CDG9</accession>
<keyword evidence="2" id="KW-0560">Oxidoreductase</keyword>
<keyword evidence="4" id="KW-1185">Reference proteome</keyword>
<comment type="caution">
    <text evidence="3">The sequence shown here is derived from an EMBL/GenBank/DDBJ whole genome shotgun (WGS) entry which is preliminary data.</text>
</comment>
<dbReference type="GO" id="GO:0016491">
    <property type="term" value="F:oxidoreductase activity"/>
    <property type="evidence" value="ECO:0007669"/>
    <property type="project" value="UniProtKB-KW"/>
</dbReference>
<evidence type="ECO:0000256" key="2">
    <source>
        <dbReference type="ARBA" id="ARBA00023002"/>
    </source>
</evidence>
<evidence type="ECO:0000256" key="1">
    <source>
        <dbReference type="ARBA" id="ARBA00006484"/>
    </source>
</evidence>
<protein>
    <submittedName>
        <fullName evidence="3">Oxidoreductase</fullName>
    </submittedName>
</protein>
<organism evidence="3 4">
    <name type="scientific">Prevotella amnii DNF00058</name>
    <dbReference type="NCBI Taxonomy" id="1401066"/>
    <lineage>
        <taxon>Bacteria</taxon>
        <taxon>Pseudomonadati</taxon>
        <taxon>Bacteroidota</taxon>
        <taxon>Bacteroidia</taxon>
        <taxon>Bacteroidales</taxon>
        <taxon>Prevotellaceae</taxon>
        <taxon>Prevotella</taxon>
    </lineage>
</organism>
<reference evidence="3 4" key="1">
    <citation type="submission" date="2014-07" db="EMBL/GenBank/DDBJ databases">
        <authorList>
            <person name="McCorrison J."/>
            <person name="Sanka R."/>
            <person name="Torralba M."/>
            <person name="Gillis M."/>
            <person name="Haft D.H."/>
            <person name="Methe B."/>
            <person name="Sutton G."/>
            <person name="Nelson K.E."/>
        </authorList>
    </citation>
    <scope>NUCLEOTIDE SEQUENCE [LARGE SCALE GENOMIC DNA]</scope>
    <source>
        <strain evidence="3 4">DNF00058</strain>
    </source>
</reference>
<dbReference type="InterPro" id="IPR002347">
    <property type="entry name" value="SDR_fam"/>
</dbReference>
<dbReference type="Gene3D" id="3.40.50.720">
    <property type="entry name" value="NAD(P)-binding Rossmann-like Domain"/>
    <property type="match status" value="1"/>
</dbReference>
<dbReference type="PANTHER" id="PTHR44196:SF3">
    <property type="entry name" value="SHORT CHAIN DEHYDROGENASE FAMILY PROTEIN"/>
    <property type="match status" value="1"/>
</dbReference>
<dbReference type="AlphaFoldDB" id="A0A096CDG9"/>
<dbReference type="EMBL" id="JRNU01000005">
    <property type="protein sequence ID" value="KGF52972.1"/>
    <property type="molecule type" value="Genomic_DNA"/>
</dbReference>
<gene>
    <name evidence="3" type="ORF">HMPREF9302_02205</name>
</gene>
<comment type="similarity">
    <text evidence="1">Belongs to the short-chain dehydrogenases/reductases (SDR) family.</text>
</comment>
<dbReference type="GO" id="GO:0016020">
    <property type="term" value="C:membrane"/>
    <property type="evidence" value="ECO:0007669"/>
    <property type="project" value="TreeGrafter"/>
</dbReference>
<dbReference type="SUPFAM" id="SSF51735">
    <property type="entry name" value="NAD(P)-binding Rossmann-fold domains"/>
    <property type="match status" value="1"/>
</dbReference>
<dbReference type="InterPro" id="IPR036291">
    <property type="entry name" value="NAD(P)-bd_dom_sf"/>
</dbReference>
<evidence type="ECO:0000313" key="4">
    <source>
        <dbReference type="Proteomes" id="UP000029614"/>
    </source>
</evidence>
<dbReference type="PANTHER" id="PTHR44196">
    <property type="entry name" value="DEHYDROGENASE/REDUCTASE SDR FAMILY MEMBER 7B"/>
    <property type="match status" value="1"/>
</dbReference>
<proteinExistence type="inferred from homology"/>
<dbReference type="Pfam" id="PF00106">
    <property type="entry name" value="adh_short"/>
    <property type="match status" value="1"/>
</dbReference>
<dbReference type="Proteomes" id="UP000029614">
    <property type="component" value="Unassembled WGS sequence"/>
</dbReference>
<name>A0A096CDG9_9BACT</name>